<comment type="caution">
    <text evidence="1">The sequence shown here is derived from an EMBL/GenBank/DDBJ whole genome shotgun (WGS) entry which is preliminary data.</text>
</comment>
<gene>
    <name evidence="1" type="ORF">JOD45_001507</name>
</gene>
<name>A0ABS2PZA5_9BACL</name>
<dbReference type="Pfam" id="PF07307">
    <property type="entry name" value="HEPPP_synt_1"/>
    <property type="match status" value="1"/>
</dbReference>
<organism evidence="1 2">
    <name type="scientific">Scopulibacillus daqui</name>
    <dbReference type="NCBI Taxonomy" id="1469162"/>
    <lineage>
        <taxon>Bacteria</taxon>
        <taxon>Bacillati</taxon>
        <taxon>Bacillota</taxon>
        <taxon>Bacilli</taxon>
        <taxon>Bacillales</taxon>
        <taxon>Sporolactobacillaceae</taxon>
        <taxon>Scopulibacillus</taxon>
    </lineage>
</organism>
<dbReference type="Gene3D" id="1.20.120.1450">
    <property type="match status" value="1"/>
</dbReference>
<dbReference type="GO" id="GO:0000010">
    <property type="term" value="F:heptaprenyl diphosphate synthase activity"/>
    <property type="evidence" value="ECO:0007669"/>
    <property type="project" value="UniProtKB-EC"/>
</dbReference>
<evidence type="ECO:0000313" key="2">
    <source>
        <dbReference type="Proteomes" id="UP000808914"/>
    </source>
</evidence>
<evidence type="ECO:0000313" key="1">
    <source>
        <dbReference type="EMBL" id="MBM7645296.1"/>
    </source>
</evidence>
<accession>A0ABS2PZA5</accession>
<dbReference type="RefSeq" id="WP_205003224.1">
    <property type="nucleotide sequence ID" value="NZ_JAFBER010000007.1"/>
</dbReference>
<dbReference type="InterPro" id="IPR009920">
    <property type="entry name" value="HEPPP_synth_su1"/>
</dbReference>
<protein>
    <submittedName>
        <fullName evidence="1">Heptaprenyl diphosphate synthase</fullName>
        <ecNumber evidence="1">2.5.1.30</ecNumber>
    </submittedName>
</protein>
<dbReference type="Proteomes" id="UP000808914">
    <property type="component" value="Unassembled WGS sequence"/>
</dbReference>
<keyword evidence="2" id="KW-1185">Reference proteome</keyword>
<reference evidence="1 2" key="1">
    <citation type="submission" date="2021-01" db="EMBL/GenBank/DDBJ databases">
        <title>Genomic Encyclopedia of Type Strains, Phase IV (KMG-IV): sequencing the most valuable type-strain genomes for metagenomic binning, comparative biology and taxonomic classification.</title>
        <authorList>
            <person name="Goeker M."/>
        </authorList>
    </citation>
    <scope>NUCLEOTIDE SEQUENCE [LARGE SCALE GENOMIC DNA]</scope>
    <source>
        <strain evidence="1 2">DSM 28236</strain>
    </source>
</reference>
<keyword evidence="1" id="KW-0808">Transferase</keyword>
<proteinExistence type="predicted"/>
<dbReference type="EC" id="2.5.1.30" evidence="1"/>
<dbReference type="EMBL" id="JAFBER010000007">
    <property type="protein sequence ID" value="MBM7645296.1"/>
    <property type="molecule type" value="Genomic_DNA"/>
</dbReference>
<sequence>MTINEVLLDIKKKLIHTIEHPYLGKYLNQPYIDEDKLLAFYLLFKENSSYKEMNDYVIVMMLVQIALDTHDKVTNEKLIDQGSIKERQLTVLGGDYYSALYYFILTNIPDLKMTKQIAGAIQEINEYKMAFFANDHIQWSTLLHQLGRIESALVTKIASHLGFSDWAEVMFDYFLLKRLSFERHAVNSGSDHPFSFFHHLDILNKKPNTPKVTLQKIDYHFQEIKLRLEQTLKDSPLFAAFLKHCSLKSIFENDGRVFYDQRLAEEG</sequence>